<proteinExistence type="predicted"/>
<dbReference type="Gene3D" id="3.40.50.300">
    <property type="entry name" value="P-loop containing nucleotide triphosphate hydrolases"/>
    <property type="match status" value="1"/>
</dbReference>
<evidence type="ECO:0000313" key="5">
    <source>
        <dbReference type="EMBL" id="ORZ30441.1"/>
    </source>
</evidence>
<feature type="coiled-coil region" evidence="2">
    <location>
        <begin position="445"/>
        <end position="486"/>
    </location>
</feature>
<dbReference type="AlphaFoldDB" id="A0A1Y2H906"/>
<feature type="compositionally biased region" description="Polar residues" evidence="3">
    <location>
        <begin position="772"/>
        <end position="781"/>
    </location>
</feature>
<dbReference type="InterPro" id="IPR027417">
    <property type="entry name" value="P-loop_NTPase"/>
</dbReference>
<feature type="coiled-coil region" evidence="2">
    <location>
        <begin position="899"/>
        <end position="926"/>
    </location>
</feature>
<feature type="region of interest" description="Disordered" evidence="3">
    <location>
        <begin position="756"/>
        <end position="843"/>
    </location>
</feature>
<feature type="compositionally biased region" description="Low complexity" evidence="3">
    <location>
        <begin position="704"/>
        <end position="719"/>
    </location>
</feature>
<keyword evidence="2" id="KW-0175">Coiled coil</keyword>
<dbReference type="InterPro" id="IPR006703">
    <property type="entry name" value="G_AIG1"/>
</dbReference>
<dbReference type="Pfam" id="PF04548">
    <property type="entry name" value="AIG1"/>
    <property type="match status" value="1"/>
</dbReference>
<dbReference type="STRING" id="765915.A0A1Y2H906"/>
<name>A0A1Y2H906_9FUNG</name>
<dbReference type="PANTHER" id="PTHR32046">
    <property type="entry name" value="G DOMAIN-CONTAINING PROTEIN"/>
    <property type="match status" value="1"/>
</dbReference>
<feature type="compositionally biased region" description="Polar residues" evidence="3">
    <location>
        <begin position="801"/>
        <end position="811"/>
    </location>
</feature>
<accession>A0A1Y2H906</accession>
<dbReference type="Proteomes" id="UP000193411">
    <property type="component" value="Unassembled WGS sequence"/>
</dbReference>
<reference evidence="5 6" key="1">
    <citation type="submission" date="2016-07" db="EMBL/GenBank/DDBJ databases">
        <title>Pervasive Adenine N6-methylation of Active Genes in Fungi.</title>
        <authorList>
            <consortium name="DOE Joint Genome Institute"/>
            <person name="Mondo S.J."/>
            <person name="Dannebaum R.O."/>
            <person name="Kuo R.C."/>
            <person name="Labutti K."/>
            <person name="Haridas S."/>
            <person name="Kuo A."/>
            <person name="Salamov A."/>
            <person name="Ahrendt S.R."/>
            <person name="Lipzen A."/>
            <person name="Sullivan W."/>
            <person name="Andreopoulos W.B."/>
            <person name="Clum A."/>
            <person name="Lindquist E."/>
            <person name="Daum C."/>
            <person name="Ramamoorthy G.K."/>
            <person name="Gryganskyi A."/>
            <person name="Culley D."/>
            <person name="Magnuson J.K."/>
            <person name="James T.Y."/>
            <person name="O'Malley M.A."/>
            <person name="Stajich J.E."/>
            <person name="Spatafora J.W."/>
            <person name="Visel A."/>
            <person name="Grigoriev I.V."/>
        </authorList>
    </citation>
    <scope>NUCLEOTIDE SEQUENCE [LARGE SCALE GENOMIC DNA]</scope>
    <source>
        <strain evidence="5 6">PL171</strain>
    </source>
</reference>
<feature type="region of interest" description="Disordered" evidence="3">
    <location>
        <begin position="584"/>
        <end position="740"/>
    </location>
</feature>
<feature type="domain" description="AIG1-type G" evidence="4">
    <location>
        <begin position="52"/>
        <end position="219"/>
    </location>
</feature>
<evidence type="ECO:0000256" key="3">
    <source>
        <dbReference type="SAM" id="MobiDB-lite"/>
    </source>
</evidence>
<protein>
    <recommendedName>
        <fullName evidence="4">AIG1-type G domain-containing protein</fullName>
    </recommendedName>
</protein>
<sequence>MTSIPDPSSSSPPTTPSTPNSASQGVSGPTAAVSTVKVDMPPLPAPDPNKYQVVVIGKTGEGKSTLINTWLNYDRNRPFDNPIIAIPMQYYPKADPEFAGNSSEVNPEEQSQSQTSWPIVYDMAGVQVLDTPGFADCRGTTKDQENLEMIRAAIAERGHITAVILVMNGSVNRQTTQDAYVLENIRSLLPDKILENLVIVFTRCESPINQRYPLTEFCAKVGKPKKVLYMDNVVLGSDPSIWKDNEAMRLKVTQKWHMSMLAMGILNGFLSDLPNVSTKLCEELQEARSRGLTRINDLMISVRNLAKVRQQLTVLANDEKAASMTAADFEAKIKKLPTSRTVWVENSAEPHCTVCVVHIACETPVVCHQNCGLNEVSSQDANHFCNCACMSRTYMGNQVCGSCPIRDPRSEHNDPSATENGCGAKMHLHRRGHLEKGSATVAQMLKQYQAEVSSANNAKNSVQTAKQAAEASLKAVEKAIKDKHDDIGSTFRKIKELCSGYNPVTELSATIAMLQQEASMMRNAQDRKDAEETITRLTDLMNELSKIVPKSAESGPISIEDLDVHFPSIDEDLPDDNTAANLITTNFNTPPPPHAVARTAEPKSMYDSMSEEDEEQGLDRDLQLEVDGDSDQDDVVPTSNHRRCMRSNTRLQQHGQHFGRTNPKHAVGHRARHVESPTDLDSVMEDATLINVSDAESSDDAESMRSSRSNARRLSSNKSFHGKDIARGHVGHRQKQKQQSLFDDIASKEEEALPVDNTISRRLSHASLRPQDASSRSQDADLQSEEDDLLPPLAPSRRSSRGSVTAVNNKQRGMDTSDPIRPSLSATSRKSMPVKTKPKVPMRPERREKTNVVLYNISESTPRTKLAKLARPYGAAHLVLEPSEELDGTQVAKVRFAKMVDAEAFVDKLEEMIESLEIDFASSDAELEDELM</sequence>
<dbReference type="OrthoDB" id="2611327at2759"/>
<evidence type="ECO:0000256" key="2">
    <source>
        <dbReference type="SAM" id="Coils"/>
    </source>
</evidence>
<keyword evidence="1" id="KW-0547">Nucleotide-binding</keyword>
<comment type="caution">
    <text evidence="5">The sequence shown here is derived from an EMBL/GenBank/DDBJ whole genome shotgun (WGS) entry which is preliminary data.</text>
</comment>
<dbReference type="PANTHER" id="PTHR32046:SF12">
    <property type="entry name" value="AIG1-TYPE G DOMAIN-CONTAINING PROTEIN"/>
    <property type="match status" value="1"/>
</dbReference>
<gene>
    <name evidence="5" type="ORF">BCR44DRAFT_1542213</name>
</gene>
<dbReference type="GO" id="GO:0005525">
    <property type="term" value="F:GTP binding"/>
    <property type="evidence" value="ECO:0007669"/>
    <property type="project" value="InterPro"/>
</dbReference>
<evidence type="ECO:0000259" key="4">
    <source>
        <dbReference type="Pfam" id="PF04548"/>
    </source>
</evidence>
<dbReference type="SUPFAM" id="SSF52540">
    <property type="entry name" value="P-loop containing nucleoside triphosphate hydrolases"/>
    <property type="match status" value="1"/>
</dbReference>
<keyword evidence="6" id="KW-1185">Reference proteome</keyword>
<evidence type="ECO:0000313" key="6">
    <source>
        <dbReference type="Proteomes" id="UP000193411"/>
    </source>
</evidence>
<feature type="compositionally biased region" description="Polar residues" evidence="3">
    <location>
        <begin position="646"/>
        <end position="655"/>
    </location>
</feature>
<feature type="compositionally biased region" description="Basic residues" evidence="3">
    <location>
        <begin position="662"/>
        <end position="672"/>
    </location>
</feature>
<dbReference type="EMBL" id="MCFL01000085">
    <property type="protein sequence ID" value="ORZ30441.1"/>
    <property type="molecule type" value="Genomic_DNA"/>
</dbReference>
<feature type="compositionally biased region" description="Low complexity" evidence="3">
    <location>
        <begin position="1"/>
        <end position="23"/>
    </location>
</feature>
<organism evidence="5 6">
    <name type="scientific">Catenaria anguillulae PL171</name>
    <dbReference type="NCBI Taxonomy" id="765915"/>
    <lineage>
        <taxon>Eukaryota</taxon>
        <taxon>Fungi</taxon>
        <taxon>Fungi incertae sedis</taxon>
        <taxon>Blastocladiomycota</taxon>
        <taxon>Blastocladiomycetes</taxon>
        <taxon>Blastocladiales</taxon>
        <taxon>Catenariaceae</taxon>
        <taxon>Catenaria</taxon>
    </lineage>
</organism>
<evidence type="ECO:0000256" key="1">
    <source>
        <dbReference type="ARBA" id="ARBA00022741"/>
    </source>
</evidence>
<feature type="compositionally biased region" description="Acidic residues" evidence="3">
    <location>
        <begin position="624"/>
        <end position="634"/>
    </location>
</feature>
<feature type="region of interest" description="Disordered" evidence="3">
    <location>
        <begin position="1"/>
        <end position="32"/>
    </location>
</feature>